<evidence type="ECO:0000313" key="5">
    <source>
        <dbReference type="Proteomes" id="UP001652620"/>
    </source>
</evidence>
<keyword evidence="3" id="KW-0342">GTP-binding</keyword>
<evidence type="ECO:0000313" key="6">
    <source>
        <dbReference type="RefSeq" id="XP_049316800.1"/>
    </source>
</evidence>
<dbReference type="Gene3D" id="3.40.50.300">
    <property type="entry name" value="P-loop containing nucleotide triphosphate hydrolases"/>
    <property type="match status" value="1"/>
</dbReference>
<dbReference type="GeneID" id="125779482"/>
<evidence type="ECO:0000259" key="4">
    <source>
        <dbReference type="Pfam" id="PF00009"/>
    </source>
</evidence>
<evidence type="ECO:0000256" key="3">
    <source>
        <dbReference type="ARBA" id="ARBA00023134"/>
    </source>
</evidence>
<accession>A0ABM3K5M8</accession>
<dbReference type="CDD" id="cd06223">
    <property type="entry name" value="PRTases_typeI"/>
    <property type="match status" value="1"/>
</dbReference>
<evidence type="ECO:0000256" key="1">
    <source>
        <dbReference type="ARBA" id="ARBA00022553"/>
    </source>
</evidence>
<name>A0ABM3K5M8_BACDO</name>
<dbReference type="Pfam" id="PF00009">
    <property type="entry name" value="GTP_EFTU"/>
    <property type="match status" value="1"/>
</dbReference>
<gene>
    <name evidence="6" type="primary">LOC125779482</name>
</gene>
<dbReference type="Proteomes" id="UP001652620">
    <property type="component" value="Chromosome 6"/>
</dbReference>
<protein>
    <submittedName>
        <fullName evidence="6">Uncharacterized protein LOC125779482</fullName>
    </submittedName>
</protein>
<sequence length="211" mass="23649">MSLKAEKWWTSVSFTKKLYDTKKKLIEGLYNAGDTCLIVEDVITSGSSVFGYSTRFAKRRYCCHRVHRHRHKSGQILAAEKTREHALLAFTLGVKQLIVGVNKMDSSEPPYSEVCYEEIEKEVFSSIKKIGYNPAAAAFVPIAGWHGDNMLEAFTNTLWLKGWKAERKEGKAEALIAVFIECSPAKTSSTYMHFLSMFEATGSELSTSSAN</sequence>
<dbReference type="Gene3D" id="3.40.50.2020">
    <property type="match status" value="1"/>
</dbReference>
<keyword evidence="1" id="KW-0597">Phosphoprotein</keyword>
<dbReference type="SUPFAM" id="SSF53271">
    <property type="entry name" value="PRTase-like"/>
    <property type="match status" value="1"/>
</dbReference>
<dbReference type="InterPro" id="IPR000795">
    <property type="entry name" value="T_Tr_GTP-bd_dom"/>
</dbReference>
<dbReference type="RefSeq" id="XP_049316800.1">
    <property type="nucleotide sequence ID" value="XM_049460843.1"/>
</dbReference>
<dbReference type="SUPFAM" id="SSF52540">
    <property type="entry name" value="P-loop containing nucleoside triphosphate hydrolases"/>
    <property type="match status" value="1"/>
</dbReference>
<organism evidence="5 6">
    <name type="scientific">Bactrocera dorsalis</name>
    <name type="common">Oriental fruit fly</name>
    <name type="synonym">Dacus dorsalis</name>
    <dbReference type="NCBI Taxonomy" id="27457"/>
    <lineage>
        <taxon>Eukaryota</taxon>
        <taxon>Metazoa</taxon>
        <taxon>Ecdysozoa</taxon>
        <taxon>Arthropoda</taxon>
        <taxon>Hexapoda</taxon>
        <taxon>Insecta</taxon>
        <taxon>Pterygota</taxon>
        <taxon>Neoptera</taxon>
        <taxon>Endopterygota</taxon>
        <taxon>Diptera</taxon>
        <taxon>Brachycera</taxon>
        <taxon>Muscomorpha</taxon>
        <taxon>Tephritoidea</taxon>
        <taxon>Tephritidae</taxon>
        <taxon>Bactrocera</taxon>
        <taxon>Bactrocera</taxon>
    </lineage>
</organism>
<reference evidence="6" key="1">
    <citation type="submission" date="2025-08" db="UniProtKB">
        <authorList>
            <consortium name="RefSeq"/>
        </authorList>
    </citation>
    <scope>IDENTIFICATION</scope>
    <source>
        <tissue evidence="6">Adult</tissue>
    </source>
</reference>
<dbReference type="InterPro" id="IPR029057">
    <property type="entry name" value="PRTase-like"/>
</dbReference>
<feature type="domain" description="Tr-type G" evidence="4">
    <location>
        <begin position="80"/>
        <end position="152"/>
    </location>
</feature>
<keyword evidence="2" id="KW-0547">Nucleotide-binding</keyword>
<dbReference type="PANTHER" id="PTHR23115">
    <property type="entry name" value="TRANSLATION FACTOR"/>
    <property type="match status" value="1"/>
</dbReference>
<keyword evidence="5" id="KW-1185">Reference proteome</keyword>
<proteinExistence type="predicted"/>
<dbReference type="InterPro" id="IPR000836">
    <property type="entry name" value="PRTase_dom"/>
</dbReference>
<evidence type="ECO:0000256" key="2">
    <source>
        <dbReference type="ARBA" id="ARBA00022741"/>
    </source>
</evidence>
<dbReference type="InterPro" id="IPR050100">
    <property type="entry name" value="TRAFAC_GTPase_members"/>
</dbReference>
<dbReference type="InterPro" id="IPR027417">
    <property type="entry name" value="P-loop_NTPase"/>
</dbReference>